<evidence type="ECO:0000313" key="2">
    <source>
        <dbReference type="Proteomes" id="UP000503540"/>
    </source>
</evidence>
<keyword evidence="2" id="KW-1185">Reference proteome</keyword>
<protein>
    <submittedName>
        <fullName evidence="1">ATP-binding protein</fullName>
    </submittedName>
</protein>
<dbReference type="EMBL" id="CP046172">
    <property type="protein sequence ID" value="QIS14715.1"/>
    <property type="molecule type" value="Genomic_DNA"/>
</dbReference>
<name>A0A6G9YN39_9NOCA</name>
<dbReference type="RefSeq" id="WP_203217417.1">
    <property type="nucleotide sequence ID" value="NZ_CP046172.1"/>
</dbReference>
<keyword evidence="1" id="KW-0547">Nucleotide-binding</keyword>
<dbReference type="KEGG" id="nah:F5544_34410"/>
<dbReference type="Pfam" id="PF13589">
    <property type="entry name" value="HATPase_c_3"/>
    <property type="match status" value="1"/>
</dbReference>
<gene>
    <name evidence="1" type="ORF">F5544_34410</name>
</gene>
<organism evidence="1 2">
    <name type="scientific">Nocardia arthritidis</name>
    <dbReference type="NCBI Taxonomy" id="228602"/>
    <lineage>
        <taxon>Bacteria</taxon>
        <taxon>Bacillati</taxon>
        <taxon>Actinomycetota</taxon>
        <taxon>Actinomycetes</taxon>
        <taxon>Mycobacteriales</taxon>
        <taxon>Nocardiaceae</taxon>
        <taxon>Nocardia</taxon>
    </lineage>
</organism>
<sequence>MEGLGGNHSLETALADLVDNSIDAGASDVLIRFVRQNGQVRALYVADNGRGLTPEAIDIAMTVGGQRSYSSKDLGHFGLGMKAASFSQAKSLTVLSRAARHPAVGRRWELSEAGHSFRVDVVTEEFAEAELLRDWALPPTGTGTVVRWDSMARVPVTEDPQRIETFLSQTVQSVSTHLGLVFHRRLEAGDLRLLLDIEDTERGMGPRFLVSPVNPFGYRTSGKLGYPKTLIAQANGTQMVFQCHIWPGRSSVPEFKLPDGPEHRQGLYVYRRDRLLQAGGDWGGISRPTKRLQLARVAIDIGNELTQFITMNPEKSRILVGPEFTHLAEKATADDGTGFFDFLNDAEQTFRDSRTRNSARKPLHFPPGKGLGPHLRRTIENEFTFMSEDRPVDIRWRGFSPGDSRFFDIDRDSQTLWLNDSYRSAVLGHRRAGLNDAPVVKSLLYLLMEHLFRGERFGNRDKDNVDVWQEILIAAAESEIP</sequence>
<dbReference type="AlphaFoldDB" id="A0A6G9YN39"/>
<dbReference type="InterPro" id="IPR036890">
    <property type="entry name" value="HATPase_C_sf"/>
</dbReference>
<dbReference type="Proteomes" id="UP000503540">
    <property type="component" value="Chromosome"/>
</dbReference>
<keyword evidence="1" id="KW-0067">ATP-binding</keyword>
<evidence type="ECO:0000313" key="1">
    <source>
        <dbReference type="EMBL" id="QIS14715.1"/>
    </source>
</evidence>
<dbReference type="Gene3D" id="3.30.565.10">
    <property type="entry name" value="Histidine kinase-like ATPase, C-terminal domain"/>
    <property type="match status" value="1"/>
</dbReference>
<accession>A0A6G9YN39</accession>
<proteinExistence type="predicted"/>
<reference evidence="1 2" key="1">
    <citation type="journal article" date="2019" name="ACS Chem. Biol.">
        <title>Identification and Mobilization of a Cryptic Antibiotic Biosynthesis Gene Locus from a Human-Pathogenic Nocardia Isolate.</title>
        <authorList>
            <person name="Herisse M."/>
            <person name="Ishida K."/>
            <person name="Porter J.L."/>
            <person name="Howden B."/>
            <person name="Hertweck C."/>
            <person name="Stinear T.P."/>
            <person name="Pidot S.J."/>
        </authorList>
    </citation>
    <scope>NUCLEOTIDE SEQUENCE [LARGE SCALE GENOMIC DNA]</scope>
    <source>
        <strain evidence="1 2">AUSMDU00012717</strain>
    </source>
</reference>
<dbReference type="GO" id="GO:0005524">
    <property type="term" value="F:ATP binding"/>
    <property type="evidence" value="ECO:0007669"/>
    <property type="project" value="UniProtKB-KW"/>
</dbReference>
<dbReference type="SUPFAM" id="SSF55874">
    <property type="entry name" value="ATPase domain of HSP90 chaperone/DNA topoisomerase II/histidine kinase"/>
    <property type="match status" value="1"/>
</dbReference>